<keyword evidence="3" id="KW-0235">DNA replication</keyword>
<dbReference type="NCBIfam" id="TIGR00498">
    <property type="entry name" value="lexA"/>
    <property type="match status" value="1"/>
</dbReference>
<evidence type="ECO:0000256" key="4">
    <source>
        <dbReference type="ARBA" id="ARBA00022763"/>
    </source>
</evidence>
<evidence type="ECO:0000256" key="9">
    <source>
        <dbReference type="ARBA" id="ARBA00023163"/>
    </source>
</evidence>
<feature type="domain" description="LexA repressor DNA-binding" evidence="14">
    <location>
        <begin position="1"/>
        <end position="65"/>
    </location>
</feature>
<keyword evidence="11" id="KW-0742">SOS response</keyword>
<dbReference type="SUPFAM" id="SSF46785">
    <property type="entry name" value="Winged helix' DNA-binding domain"/>
    <property type="match status" value="1"/>
</dbReference>
<evidence type="ECO:0000256" key="12">
    <source>
        <dbReference type="RuleBase" id="RU003991"/>
    </source>
</evidence>
<dbReference type="InterPro" id="IPR006200">
    <property type="entry name" value="LexA"/>
</dbReference>
<dbReference type="PRINTS" id="PR00726">
    <property type="entry name" value="LEXASERPTASE"/>
</dbReference>
<keyword evidence="4" id="KW-0227">DNA damage</keyword>
<protein>
    <submittedName>
        <fullName evidence="15">Repressor LexA</fullName>
        <ecNumber evidence="15">3.4.21.88</ecNumber>
    </submittedName>
</protein>
<evidence type="ECO:0000256" key="7">
    <source>
        <dbReference type="ARBA" id="ARBA00023015"/>
    </source>
</evidence>
<evidence type="ECO:0000256" key="1">
    <source>
        <dbReference type="ARBA" id="ARBA00007484"/>
    </source>
</evidence>
<keyword evidence="6 12" id="KW-0068">Autocatalytic cleavage</keyword>
<gene>
    <name evidence="15" type="primary">lexA</name>
    <name evidence="15" type="ORF">EP073_06800</name>
</gene>
<feature type="domain" description="Peptidase S24/S26A/S26B/S26C" evidence="13">
    <location>
        <begin position="75"/>
        <end position="186"/>
    </location>
</feature>
<dbReference type="InterPro" id="IPR006199">
    <property type="entry name" value="LexA_DNA-bd_dom"/>
</dbReference>
<dbReference type="EC" id="3.4.21.88" evidence="15"/>
<dbReference type="InterPro" id="IPR036388">
    <property type="entry name" value="WH-like_DNA-bd_sf"/>
</dbReference>
<sequence>MSEPTKRQKQFLDFIESFIEEKGYSPSMREIGEGLKLSSTASVKKMLDRLAESGFIRRASSSARGIELSRRHSIPIIGRIKAGMPVMSEENLEGYISVKDLVRSDSFFLRVEGDSMKNKGILDGDFALLRPSPVIDNGKIGAFRLNGEITLKTFRRNRDGMFLVPENDDYPIIPVHDGDDFEVIGILDMVLRFFKGNYDIKYS</sequence>
<dbReference type="InterPro" id="IPR050077">
    <property type="entry name" value="LexA_repressor"/>
</dbReference>
<dbReference type="InterPro" id="IPR006197">
    <property type="entry name" value="Peptidase_S24_LexA"/>
</dbReference>
<evidence type="ECO:0000256" key="3">
    <source>
        <dbReference type="ARBA" id="ARBA00022705"/>
    </source>
</evidence>
<dbReference type="Pfam" id="PF00717">
    <property type="entry name" value="Peptidase_S24"/>
    <property type="match status" value="1"/>
</dbReference>
<dbReference type="EMBL" id="CP035108">
    <property type="protein sequence ID" value="QAR33118.1"/>
    <property type="molecule type" value="Genomic_DNA"/>
</dbReference>
<evidence type="ECO:0000256" key="10">
    <source>
        <dbReference type="ARBA" id="ARBA00023204"/>
    </source>
</evidence>
<dbReference type="OrthoDB" id="9787787at2"/>
<dbReference type="CDD" id="cd06529">
    <property type="entry name" value="S24_LexA-like"/>
    <property type="match status" value="1"/>
</dbReference>
<organism evidence="15 16">
    <name type="scientific">Geovibrio thiophilus</name>
    <dbReference type="NCBI Taxonomy" id="139438"/>
    <lineage>
        <taxon>Bacteria</taxon>
        <taxon>Pseudomonadati</taxon>
        <taxon>Deferribacterota</taxon>
        <taxon>Deferribacteres</taxon>
        <taxon>Deferribacterales</taxon>
        <taxon>Geovibrionaceae</taxon>
        <taxon>Geovibrio</taxon>
    </lineage>
</organism>
<dbReference type="PANTHER" id="PTHR33516:SF2">
    <property type="entry name" value="LEXA REPRESSOR-RELATED"/>
    <property type="match status" value="1"/>
</dbReference>
<keyword evidence="2" id="KW-0678">Repressor</keyword>
<dbReference type="GO" id="GO:0006508">
    <property type="term" value="P:proteolysis"/>
    <property type="evidence" value="ECO:0007669"/>
    <property type="project" value="InterPro"/>
</dbReference>
<dbReference type="GO" id="GO:0006281">
    <property type="term" value="P:DNA repair"/>
    <property type="evidence" value="ECO:0007669"/>
    <property type="project" value="UniProtKB-KW"/>
</dbReference>
<dbReference type="GO" id="GO:0004252">
    <property type="term" value="F:serine-type endopeptidase activity"/>
    <property type="evidence" value="ECO:0007669"/>
    <property type="project" value="UniProtKB-EC"/>
</dbReference>
<dbReference type="GO" id="GO:0009432">
    <property type="term" value="P:SOS response"/>
    <property type="evidence" value="ECO:0007669"/>
    <property type="project" value="UniProtKB-KW"/>
</dbReference>
<dbReference type="AlphaFoldDB" id="A0A3R5UYS9"/>
<evidence type="ECO:0000256" key="2">
    <source>
        <dbReference type="ARBA" id="ARBA00022491"/>
    </source>
</evidence>
<dbReference type="KEGG" id="gtl:EP073_06800"/>
<dbReference type="InterPro" id="IPR039418">
    <property type="entry name" value="LexA-like"/>
</dbReference>
<dbReference type="GO" id="GO:0006260">
    <property type="term" value="P:DNA replication"/>
    <property type="evidence" value="ECO:0007669"/>
    <property type="project" value="UniProtKB-KW"/>
</dbReference>
<evidence type="ECO:0000259" key="13">
    <source>
        <dbReference type="Pfam" id="PF00717"/>
    </source>
</evidence>
<dbReference type="RefSeq" id="WP_128466404.1">
    <property type="nucleotide sequence ID" value="NZ_CP035108.1"/>
</dbReference>
<dbReference type="GO" id="GO:0003677">
    <property type="term" value="F:DNA binding"/>
    <property type="evidence" value="ECO:0007669"/>
    <property type="project" value="UniProtKB-KW"/>
</dbReference>
<keyword evidence="7" id="KW-0805">Transcription regulation</keyword>
<dbReference type="SUPFAM" id="SSF51306">
    <property type="entry name" value="LexA/Signal peptidase"/>
    <property type="match status" value="1"/>
</dbReference>
<reference evidence="15 16" key="1">
    <citation type="submission" date="2019-01" db="EMBL/GenBank/DDBJ databases">
        <title>Geovibrio thiophilus DSM 11263, complete genome.</title>
        <authorList>
            <person name="Spring S."/>
            <person name="Bunk B."/>
            <person name="Sproer C."/>
        </authorList>
    </citation>
    <scope>NUCLEOTIDE SEQUENCE [LARGE SCALE GENOMIC DNA]</scope>
    <source>
        <strain evidence="15 16">DSM 11263</strain>
    </source>
</reference>
<dbReference type="Proteomes" id="UP000287502">
    <property type="component" value="Chromosome"/>
</dbReference>
<evidence type="ECO:0000256" key="6">
    <source>
        <dbReference type="ARBA" id="ARBA00022813"/>
    </source>
</evidence>
<dbReference type="GO" id="GO:0045892">
    <property type="term" value="P:negative regulation of DNA-templated transcription"/>
    <property type="evidence" value="ECO:0007669"/>
    <property type="project" value="InterPro"/>
</dbReference>
<name>A0A3R5UYS9_9BACT</name>
<keyword evidence="9" id="KW-0804">Transcription</keyword>
<evidence type="ECO:0000259" key="14">
    <source>
        <dbReference type="Pfam" id="PF01726"/>
    </source>
</evidence>
<dbReference type="InterPro" id="IPR036286">
    <property type="entry name" value="LexA/Signal_pep-like_sf"/>
</dbReference>
<dbReference type="InterPro" id="IPR015927">
    <property type="entry name" value="Peptidase_S24_S26A/B/C"/>
</dbReference>
<evidence type="ECO:0000256" key="5">
    <source>
        <dbReference type="ARBA" id="ARBA00022801"/>
    </source>
</evidence>
<dbReference type="PANTHER" id="PTHR33516">
    <property type="entry name" value="LEXA REPRESSOR"/>
    <property type="match status" value="1"/>
</dbReference>
<proteinExistence type="inferred from homology"/>
<evidence type="ECO:0000313" key="16">
    <source>
        <dbReference type="Proteomes" id="UP000287502"/>
    </source>
</evidence>
<evidence type="ECO:0000256" key="11">
    <source>
        <dbReference type="ARBA" id="ARBA00023236"/>
    </source>
</evidence>
<dbReference type="InterPro" id="IPR036390">
    <property type="entry name" value="WH_DNA-bd_sf"/>
</dbReference>
<accession>A0A3R5UYS9</accession>
<dbReference type="Pfam" id="PF01726">
    <property type="entry name" value="LexA_DNA_bind"/>
    <property type="match status" value="1"/>
</dbReference>
<keyword evidence="8" id="KW-0238">DNA-binding</keyword>
<dbReference type="Gene3D" id="2.10.109.10">
    <property type="entry name" value="Umud Fragment, subunit A"/>
    <property type="match status" value="1"/>
</dbReference>
<keyword evidence="10" id="KW-0234">DNA repair</keyword>
<keyword evidence="16" id="KW-1185">Reference proteome</keyword>
<dbReference type="Gene3D" id="1.10.10.10">
    <property type="entry name" value="Winged helix-like DNA-binding domain superfamily/Winged helix DNA-binding domain"/>
    <property type="match status" value="1"/>
</dbReference>
<evidence type="ECO:0000313" key="15">
    <source>
        <dbReference type="EMBL" id="QAR33118.1"/>
    </source>
</evidence>
<keyword evidence="5 12" id="KW-0378">Hydrolase</keyword>
<comment type="similarity">
    <text evidence="1 12">Belongs to the peptidase S24 family.</text>
</comment>
<evidence type="ECO:0000256" key="8">
    <source>
        <dbReference type="ARBA" id="ARBA00023125"/>
    </source>
</evidence>